<sequence length="192" mass="22850">MDSQNLFTIILLMLSQHSAQGRYFNLTEFLEQPRDEWQMRNWGIHQSYSIIPRDVSYLPEDDYDEGDSEKIQEEITQLERNDRNLRPEYRNLCETRTRKVLLNDDDYEYQPPHYHEIYCKSFSVDQSLRNLAKPQRQSCAHPGFHCVQRSRTVSLVRRPWSETCWETVAKEIPSGCDCMWPVSTLGDITPHY</sequence>
<feature type="chain" id="PRO_5040115452" evidence="1">
    <location>
        <begin position="22"/>
        <end position="192"/>
    </location>
</feature>
<dbReference type="Proteomes" id="UP000694866">
    <property type="component" value="Unplaced"/>
</dbReference>
<accession>A0A9R1TBM1</accession>
<protein>
    <submittedName>
        <fullName evidence="3">Uncharacterized protein</fullName>
    </submittedName>
</protein>
<reference evidence="3" key="1">
    <citation type="submission" date="2025-08" db="UniProtKB">
        <authorList>
            <consortium name="RefSeq"/>
        </authorList>
    </citation>
    <scope>IDENTIFICATION</scope>
    <source>
        <strain evidence="3">USDA-PBARC FA_bdor</strain>
        <tissue evidence="3">Whole organism</tissue>
    </source>
</reference>
<dbReference type="AlphaFoldDB" id="A0A9R1TBM1"/>
<proteinExistence type="predicted"/>
<evidence type="ECO:0000313" key="2">
    <source>
        <dbReference type="Proteomes" id="UP000694866"/>
    </source>
</evidence>
<gene>
    <name evidence="3" type="primary">LOC105268518</name>
</gene>
<name>A0A9R1TBM1_9HYME</name>
<keyword evidence="1" id="KW-0732">Signal</keyword>
<evidence type="ECO:0000256" key="1">
    <source>
        <dbReference type="SAM" id="SignalP"/>
    </source>
</evidence>
<evidence type="ECO:0000313" key="3">
    <source>
        <dbReference type="RefSeq" id="XP_011306440.1"/>
    </source>
</evidence>
<dbReference type="KEGG" id="fas:105268518"/>
<dbReference type="OrthoDB" id="6328726at2759"/>
<organism evidence="2 3">
    <name type="scientific">Fopius arisanus</name>
    <dbReference type="NCBI Taxonomy" id="64838"/>
    <lineage>
        <taxon>Eukaryota</taxon>
        <taxon>Metazoa</taxon>
        <taxon>Ecdysozoa</taxon>
        <taxon>Arthropoda</taxon>
        <taxon>Hexapoda</taxon>
        <taxon>Insecta</taxon>
        <taxon>Pterygota</taxon>
        <taxon>Neoptera</taxon>
        <taxon>Endopterygota</taxon>
        <taxon>Hymenoptera</taxon>
        <taxon>Apocrita</taxon>
        <taxon>Ichneumonoidea</taxon>
        <taxon>Braconidae</taxon>
        <taxon>Opiinae</taxon>
        <taxon>Fopius</taxon>
    </lineage>
</organism>
<keyword evidence="2" id="KW-1185">Reference proteome</keyword>
<dbReference type="RefSeq" id="XP_011306440.1">
    <property type="nucleotide sequence ID" value="XM_011308138.1"/>
</dbReference>
<feature type="signal peptide" evidence="1">
    <location>
        <begin position="1"/>
        <end position="21"/>
    </location>
</feature>
<dbReference type="GeneID" id="105268518"/>